<comment type="similarity">
    <text evidence="1">Belongs to the glutaredoxin family. CGFS subfamily.</text>
</comment>
<dbReference type="FunFam" id="3.40.30.10:FF:000012">
    <property type="entry name" value="Monothiol glutaredoxin"/>
    <property type="match status" value="2"/>
</dbReference>
<organism evidence="6 7">
    <name type="scientific">Klebsormidium nitens</name>
    <name type="common">Green alga</name>
    <name type="synonym">Ulothrix nitens</name>
    <dbReference type="NCBI Taxonomy" id="105231"/>
    <lineage>
        <taxon>Eukaryota</taxon>
        <taxon>Viridiplantae</taxon>
        <taxon>Streptophyta</taxon>
        <taxon>Klebsormidiophyceae</taxon>
        <taxon>Klebsormidiales</taxon>
        <taxon>Klebsormidiaceae</taxon>
        <taxon>Klebsormidium</taxon>
    </lineage>
</organism>
<dbReference type="Pfam" id="PF00462">
    <property type="entry name" value="Glutaredoxin"/>
    <property type="match status" value="2"/>
</dbReference>
<keyword evidence="2" id="KW-0479">Metal-binding</keyword>
<evidence type="ECO:0000256" key="4">
    <source>
        <dbReference type="ARBA" id="ARBA00023014"/>
    </source>
</evidence>
<dbReference type="AlphaFoldDB" id="A0A1Y1HXF7"/>
<dbReference type="EMBL" id="DF237093">
    <property type="protein sequence ID" value="GAQ83344.1"/>
    <property type="molecule type" value="Genomic_DNA"/>
</dbReference>
<dbReference type="InterPro" id="IPR013766">
    <property type="entry name" value="Thioredoxin_domain"/>
</dbReference>
<evidence type="ECO:0000256" key="2">
    <source>
        <dbReference type="ARBA" id="ARBA00022723"/>
    </source>
</evidence>
<proteinExistence type="inferred from homology"/>
<dbReference type="Gene3D" id="3.40.30.10">
    <property type="entry name" value="Glutaredoxin"/>
    <property type="match status" value="3"/>
</dbReference>
<dbReference type="NCBIfam" id="TIGR00365">
    <property type="entry name" value="Grx4 family monothiol glutaredoxin"/>
    <property type="match status" value="2"/>
</dbReference>
<dbReference type="GO" id="GO:0046872">
    <property type="term" value="F:metal ion binding"/>
    <property type="evidence" value="ECO:0007669"/>
    <property type="project" value="UniProtKB-KW"/>
</dbReference>
<gene>
    <name evidence="6" type="ORF">KFL_001440310</name>
</gene>
<evidence type="ECO:0000259" key="5">
    <source>
        <dbReference type="PROSITE" id="PS51352"/>
    </source>
</evidence>
<dbReference type="Pfam" id="PF00085">
    <property type="entry name" value="Thioredoxin"/>
    <property type="match status" value="1"/>
</dbReference>
<dbReference type="PANTHER" id="PTHR10293:SF73">
    <property type="entry name" value="GLUTAREDOXIN-3"/>
    <property type="match status" value="1"/>
</dbReference>
<dbReference type="GO" id="GO:0051536">
    <property type="term" value="F:iron-sulfur cluster binding"/>
    <property type="evidence" value="ECO:0007669"/>
    <property type="project" value="UniProtKB-KW"/>
</dbReference>
<dbReference type="OrthoDB" id="415696at2759"/>
<dbReference type="InterPro" id="IPR036249">
    <property type="entry name" value="Thioredoxin-like_sf"/>
</dbReference>
<dbReference type="STRING" id="105231.A0A1Y1HXF7"/>
<dbReference type="CDD" id="cd02984">
    <property type="entry name" value="TRX_PICOT"/>
    <property type="match status" value="1"/>
</dbReference>
<evidence type="ECO:0000313" key="6">
    <source>
        <dbReference type="EMBL" id="GAQ83344.1"/>
    </source>
</evidence>
<keyword evidence="4" id="KW-0411">Iron-sulfur</keyword>
<dbReference type="PROSITE" id="PS51354">
    <property type="entry name" value="GLUTAREDOXIN_2"/>
    <property type="match status" value="2"/>
</dbReference>
<dbReference type="InterPro" id="IPR017937">
    <property type="entry name" value="Thioredoxin_CS"/>
</dbReference>
<dbReference type="PROSITE" id="PS51352">
    <property type="entry name" value="THIOREDOXIN_2"/>
    <property type="match status" value="1"/>
</dbReference>
<dbReference type="FunFam" id="3.40.30.10:FF:000092">
    <property type="entry name" value="Monothiol glutaredoxin"/>
    <property type="match status" value="1"/>
</dbReference>
<feature type="domain" description="Thioredoxin" evidence="5">
    <location>
        <begin position="1"/>
        <end position="107"/>
    </location>
</feature>
<dbReference type="OMA" id="WAEPCKT"/>
<dbReference type="GO" id="GO:0005634">
    <property type="term" value="C:nucleus"/>
    <property type="evidence" value="ECO:0000318"/>
    <property type="project" value="GO_Central"/>
</dbReference>
<evidence type="ECO:0000313" key="7">
    <source>
        <dbReference type="Proteomes" id="UP000054558"/>
    </source>
</evidence>
<accession>A0A1Y1HXF7</accession>
<dbReference type="CDD" id="cd03028">
    <property type="entry name" value="GRX_PICOT_like"/>
    <property type="match status" value="2"/>
</dbReference>
<dbReference type="PROSITE" id="PS00194">
    <property type="entry name" value="THIOREDOXIN_1"/>
    <property type="match status" value="1"/>
</dbReference>
<reference evidence="6 7" key="1">
    <citation type="journal article" date="2014" name="Nat. Commun.">
        <title>Klebsormidium flaccidum genome reveals primary factors for plant terrestrial adaptation.</title>
        <authorList>
            <person name="Hori K."/>
            <person name="Maruyama F."/>
            <person name="Fujisawa T."/>
            <person name="Togashi T."/>
            <person name="Yamamoto N."/>
            <person name="Seo M."/>
            <person name="Sato S."/>
            <person name="Yamada T."/>
            <person name="Mori H."/>
            <person name="Tajima N."/>
            <person name="Moriyama T."/>
            <person name="Ikeuchi M."/>
            <person name="Watanabe M."/>
            <person name="Wada H."/>
            <person name="Kobayashi K."/>
            <person name="Saito M."/>
            <person name="Masuda T."/>
            <person name="Sasaki-Sekimoto Y."/>
            <person name="Mashiguchi K."/>
            <person name="Awai K."/>
            <person name="Shimojima M."/>
            <person name="Masuda S."/>
            <person name="Iwai M."/>
            <person name="Nobusawa T."/>
            <person name="Narise T."/>
            <person name="Kondo S."/>
            <person name="Saito H."/>
            <person name="Sato R."/>
            <person name="Murakawa M."/>
            <person name="Ihara Y."/>
            <person name="Oshima-Yamada Y."/>
            <person name="Ohtaka K."/>
            <person name="Satoh M."/>
            <person name="Sonobe K."/>
            <person name="Ishii M."/>
            <person name="Ohtani R."/>
            <person name="Kanamori-Sato M."/>
            <person name="Honoki R."/>
            <person name="Miyazaki D."/>
            <person name="Mochizuki H."/>
            <person name="Umetsu J."/>
            <person name="Higashi K."/>
            <person name="Shibata D."/>
            <person name="Kamiya Y."/>
            <person name="Sato N."/>
            <person name="Nakamura Y."/>
            <person name="Tabata S."/>
            <person name="Ida S."/>
            <person name="Kurokawa K."/>
            <person name="Ohta H."/>
        </authorList>
    </citation>
    <scope>NUCLEOTIDE SEQUENCE [LARGE SCALE GENOMIC DNA]</scope>
    <source>
        <strain evidence="6 7">NIES-2285</strain>
    </source>
</reference>
<evidence type="ECO:0000256" key="1">
    <source>
        <dbReference type="ARBA" id="ARBA00008983"/>
    </source>
</evidence>
<dbReference type="GO" id="GO:0006879">
    <property type="term" value="P:intracellular iron ion homeostasis"/>
    <property type="evidence" value="ECO:0000318"/>
    <property type="project" value="GO_Central"/>
</dbReference>
<dbReference type="InterPro" id="IPR033658">
    <property type="entry name" value="GRX_PICOT-like"/>
</dbReference>
<dbReference type="GO" id="GO:0005829">
    <property type="term" value="C:cytosol"/>
    <property type="evidence" value="ECO:0000318"/>
    <property type="project" value="GO_Central"/>
</dbReference>
<dbReference type="Proteomes" id="UP000054558">
    <property type="component" value="Unassembled WGS sequence"/>
</dbReference>
<dbReference type="InterPro" id="IPR002109">
    <property type="entry name" value="Glutaredoxin"/>
</dbReference>
<dbReference type="PANTHER" id="PTHR10293">
    <property type="entry name" value="GLUTAREDOXIN FAMILY MEMBER"/>
    <property type="match status" value="1"/>
</dbReference>
<dbReference type="SUPFAM" id="SSF52833">
    <property type="entry name" value="Thioredoxin-like"/>
    <property type="match status" value="3"/>
</dbReference>
<evidence type="ECO:0000256" key="3">
    <source>
        <dbReference type="ARBA" id="ARBA00023004"/>
    </source>
</evidence>
<name>A0A1Y1HXF7_KLENI</name>
<sequence>MTDRLVDAADLPAFEQIVSGAPEAVVHFWASWCEPCKHLDNILAQLASENQNAAFVRVEAEEVADVSEKYDVAAVPFFLFFKNGALVDCLEGANPGELSKKVALHLKGTGSANGAISAKSSGSAPATQAPSVKAAPSKDALQAKLTALVKSRPVLLFMKGTPEAPRCGFSKKVVAALKEENVPFGSFDILGDEEVRQGMKEFSNWPTFPQLYVNGELVGGCDIVLEMAQSGELRELLQKEGVTAVVDKATTSETKVTDSEQVQDKSVVEGGKGRLEDRLEALVNSKPVVLFMKGTPENPRCGFSQKVVRALREEGVDFGSFDILSDEEVRQGLKAYSNWPTFPQLYSKGELVGGCDIVLEMHESGELKEALAA</sequence>
<keyword evidence="7" id="KW-1185">Reference proteome</keyword>
<protein>
    <submittedName>
        <fullName evidence="6">Glutaredoxin-related protein</fullName>
    </submittedName>
</protein>
<dbReference type="InterPro" id="IPR004480">
    <property type="entry name" value="Monothiol_GRX-rel"/>
</dbReference>
<keyword evidence="3" id="KW-0408">Iron</keyword>